<dbReference type="Proteomes" id="UP000002574">
    <property type="component" value="Chromosome"/>
</dbReference>
<dbReference type="AlphaFoldDB" id="D3DFE9"/>
<keyword evidence="4 8" id="KW-0067">ATP-binding</keyword>
<keyword evidence="1 8" id="KW-0808">Transferase</keyword>
<keyword evidence="8" id="KW-0963">Cytoplasm</keyword>
<evidence type="ECO:0000256" key="7">
    <source>
        <dbReference type="ARBA" id="ARBA00047925"/>
    </source>
</evidence>
<dbReference type="eggNOG" id="COG0061">
    <property type="taxonomic scope" value="Bacteria"/>
</dbReference>
<dbReference type="STRING" id="608538.HTH_0084"/>
<dbReference type="RefSeq" id="WP_012962734.1">
    <property type="nucleotide sequence ID" value="NC_013799.1"/>
</dbReference>
<dbReference type="InterPro" id="IPR002504">
    <property type="entry name" value="NADK"/>
</dbReference>
<comment type="subcellular location">
    <subcellularLocation>
        <location evidence="8">Cytoplasm</location>
    </subcellularLocation>
</comment>
<dbReference type="PATRIC" id="fig|608538.5.peg.86"/>
<comment type="cofactor">
    <cofactor evidence="8">
        <name>a divalent metal cation</name>
        <dbReference type="ChEBI" id="CHEBI:60240"/>
    </cofactor>
</comment>
<comment type="catalytic activity">
    <reaction evidence="7 8">
        <text>NAD(+) + ATP = ADP + NADP(+) + H(+)</text>
        <dbReference type="Rhea" id="RHEA:18629"/>
        <dbReference type="ChEBI" id="CHEBI:15378"/>
        <dbReference type="ChEBI" id="CHEBI:30616"/>
        <dbReference type="ChEBI" id="CHEBI:57540"/>
        <dbReference type="ChEBI" id="CHEBI:58349"/>
        <dbReference type="ChEBI" id="CHEBI:456216"/>
        <dbReference type="EC" id="2.7.1.23"/>
    </reaction>
</comment>
<protein>
    <recommendedName>
        <fullName evidence="8">NAD kinase</fullName>
        <ecNumber evidence="8">2.7.1.23</ecNumber>
    </recommendedName>
    <alternativeName>
        <fullName evidence="8">ATP-dependent NAD kinase</fullName>
    </alternativeName>
</protein>
<gene>
    <name evidence="8" type="primary">nadK</name>
    <name evidence="9" type="ordered locus">HTH_0084</name>
</gene>
<feature type="binding site" evidence="8">
    <location>
        <position position="232"/>
    </location>
    <ligand>
        <name>NAD(+)</name>
        <dbReference type="ChEBI" id="CHEBI:57540"/>
    </ligand>
</feature>
<evidence type="ECO:0000256" key="6">
    <source>
        <dbReference type="ARBA" id="ARBA00023027"/>
    </source>
</evidence>
<feature type="binding site" evidence="8">
    <location>
        <begin position="173"/>
        <end position="178"/>
    </location>
    <ligand>
        <name>NAD(+)</name>
        <dbReference type="ChEBI" id="CHEBI:57540"/>
    </ligand>
</feature>
<dbReference type="KEGG" id="hte:Hydth_0085"/>
<dbReference type="GO" id="GO:0019674">
    <property type="term" value="P:NAD+ metabolic process"/>
    <property type="evidence" value="ECO:0007669"/>
    <property type="project" value="InterPro"/>
</dbReference>
<evidence type="ECO:0000256" key="2">
    <source>
        <dbReference type="ARBA" id="ARBA00022741"/>
    </source>
</evidence>
<dbReference type="HAMAP" id="MF_00361">
    <property type="entry name" value="NAD_kinase"/>
    <property type="match status" value="1"/>
</dbReference>
<evidence type="ECO:0000256" key="8">
    <source>
        <dbReference type="HAMAP-Rule" id="MF_00361"/>
    </source>
</evidence>
<organism evidence="9 10">
    <name type="scientific">Hydrogenobacter thermophilus (strain DSM 6534 / IAM 12695 / TK-6)</name>
    <dbReference type="NCBI Taxonomy" id="608538"/>
    <lineage>
        <taxon>Bacteria</taxon>
        <taxon>Pseudomonadati</taxon>
        <taxon>Aquificota</taxon>
        <taxon>Aquificia</taxon>
        <taxon>Aquificales</taxon>
        <taxon>Aquificaceae</taxon>
        <taxon>Hydrogenobacter</taxon>
    </lineage>
</organism>
<dbReference type="KEGG" id="hth:HTH_0084"/>
<dbReference type="Pfam" id="PF20143">
    <property type="entry name" value="NAD_kinase_C"/>
    <property type="match status" value="1"/>
</dbReference>
<dbReference type="SUPFAM" id="SSF111331">
    <property type="entry name" value="NAD kinase/diacylglycerol kinase-like"/>
    <property type="match status" value="1"/>
</dbReference>
<keyword evidence="6 8" id="KW-0520">NAD</keyword>
<evidence type="ECO:0000313" key="9">
    <source>
        <dbReference type="EMBL" id="BAI68551.1"/>
    </source>
</evidence>
<dbReference type="PANTHER" id="PTHR20275:SF0">
    <property type="entry name" value="NAD KINASE"/>
    <property type="match status" value="1"/>
</dbReference>
<dbReference type="PANTHER" id="PTHR20275">
    <property type="entry name" value="NAD KINASE"/>
    <property type="match status" value="1"/>
</dbReference>
<dbReference type="OrthoDB" id="9774737at2"/>
<comment type="similarity">
    <text evidence="8">Belongs to the NAD kinase family.</text>
</comment>
<dbReference type="InterPro" id="IPR017438">
    <property type="entry name" value="ATP-NAD_kinase_N"/>
</dbReference>
<dbReference type="FunFam" id="2.60.200.30:FF:000009">
    <property type="entry name" value="Poly(P)/ATP NAD kinase"/>
    <property type="match status" value="1"/>
</dbReference>
<dbReference type="GO" id="GO:0051287">
    <property type="term" value="F:NAD binding"/>
    <property type="evidence" value="ECO:0007669"/>
    <property type="project" value="UniProtKB-ARBA"/>
</dbReference>
<feature type="binding site" evidence="8">
    <location>
        <begin position="132"/>
        <end position="133"/>
    </location>
    <ligand>
        <name>NAD(+)</name>
        <dbReference type="ChEBI" id="CHEBI:57540"/>
    </ligand>
</feature>
<dbReference type="Gene3D" id="3.40.50.10330">
    <property type="entry name" value="Probable inorganic polyphosphate/atp-NAD kinase, domain 1"/>
    <property type="match status" value="1"/>
</dbReference>
<dbReference type="EMBL" id="AP011112">
    <property type="protein sequence ID" value="BAI68551.1"/>
    <property type="molecule type" value="Genomic_DNA"/>
</dbReference>
<feature type="binding site" evidence="8">
    <location>
        <position position="162"/>
    </location>
    <ligand>
        <name>NAD(+)</name>
        <dbReference type="ChEBI" id="CHEBI:57540"/>
    </ligand>
</feature>
<proteinExistence type="inferred from homology"/>
<dbReference type="GO" id="GO:0005524">
    <property type="term" value="F:ATP binding"/>
    <property type="evidence" value="ECO:0007669"/>
    <property type="project" value="UniProtKB-KW"/>
</dbReference>
<keyword evidence="5 8" id="KW-0521">NADP</keyword>
<dbReference type="Gene3D" id="2.60.200.30">
    <property type="entry name" value="Probable inorganic polyphosphate/atp-NAD kinase, domain 2"/>
    <property type="match status" value="1"/>
</dbReference>
<dbReference type="InterPro" id="IPR017437">
    <property type="entry name" value="ATP-NAD_kinase_PpnK-typ_C"/>
</dbReference>
<evidence type="ECO:0000256" key="3">
    <source>
        <dbReference type="ARBA" id="ARBA00022777"/>
    </source>
</evidence>
<dbReference type="GO" id="GO:0006741">
    <property type="term" value="P:NADP+ biosynthetic process"/>
    <property type="evidence" value="ECO:0007669"/>
    <property type="project" value="UniProtKB-UniRule"/>
</dbReference>
<comment type="function">
    <text evidence="8">Involved in the regulation of the intracellular balance of NAD and NADP, and is a key enzyme in the biosynthesis of NADP. Catalyzes specifically the phosphorylation on 2'-hydroxyl of the adenosine moiety of NAD to yield NADP.</text>
</comment>
<evidence type="ECO:0000256" key="5">
    <source>
        <dbReference type="ARBA" id="ARBA00022857"/>
    </source>
</evidence>
<reference evidence="9 10" key="1">
    <citation type="journal article" date="2010" name="J. Bacteriol.">
        <title>Complete genome sequence of the thermophilic, obligately chemolithoautotrophic hydrogen-oxidizing bacterium Hydrogenobacter thermophilus TK-6.</title>
        <authorList>
            <person name="Arai H."/>
            <person name="Kanbe H."/>
            <person name="Ishii M."/>
            <person name="Igarashi Y."/>
        </authorList>
    </citation>
    <scope>NUCLEOTIDE SEQUENCE [LARGE SCALE GENOMIC DNA]</scope>
    <source>
        <strain evidence="10">DSM 6534 / IAM 12695 / TK-6 [Tokyo]</strain>
    </source>
</reference>
<evidence type="ECO:0000313" key="10">
    <source>
        <dbReference type="Proteomes" id="UP000002574"/>
    </source>
</evidence>
<keyword evidence="10" id="KW-1185">Reference proteome</keyword>
<feature type="binding site" evidence="8">
    <location>
        <begin position="58"/>
        <end position="59"/>
    </location>
    <ligand>
        <name>NAD(+)</name>
        <dbReference type="ChEBI" id="CHEBI:57540"/>
    </ligand>
</feature>
<dbReference type="InterPro" id="IPR016064">
    <property type="entry name" value="NAD/diacylglycerol_kinase_sf"/>
</dbReference>
<dbReference type="GO" id="GO:0003951">
    <property type="term" value="F:NAD+ kinase activity"/>
    <property type="evidence" value="ECO:0007669"/>
    <property type="project" value="UniProtKB-UniRule"/>
</dbReference>
<accession>D3DFE9</accession>
<feature type="binding site" evidence="8">
    <location>
        <position position="143"/>
    </location>
    <ligand>
        <name>NAD(+)</name>
        <dbReference type="ChEBI" id="CHEBI:57540"/>
    </ligand>
</feature>
<evidence type="ECO:0000256" key="1">
    <source>
        <dbReference type="ARBA" id="ARBA00022679"/>
    </source>
</evidence>
<dbReference type="EC" id="2.7.1.23" evidence="8"/>
<evidence type="ECO:0000256" key="4">
    <source>
        <dbReference type="ARBA" id="ARBA00022840"/>
    </source>
</evidence>
<sequence length="273" mass="30560">MKVLIFVKDSQTAIETSRKIEEFLKGKGISTEVFVNLRGNRCRLNLKDKDLLLVIGGDGTFLAGARLVAKHRIPILGINEGRFGFLTEVEKENAFEVLELLLEDKLSIQKRMMVCAYIKRGGKQHFLGDYLNDVVVSKSTIARMLELDAYAGKDFMMRVYGDGIIISTPTGSTAYALSAGGPIVYPLSENLLFVPICPHTLSNRPLVLPSGFEIRIVNLSPDNMAFLTLDGQKGMALKKGEEIIIKKSKHYCLMYPNPKRGFFEILKEKLRWG</sequence>
<keyword evidence="3 8" id="KW-0418">Kinase</keyword>
<feature type="active site" description="Proton acceptor" evidence="8">
    <location>
        <position position="58"/>
    </location>
</feature>
<dbReference type="Pfam" id="PF01513">
    <property type="entry name" value="NAD_kinase"/>
    <property type="match status" value="1"/>
</dbReference>
<dbReference type="GO" id="GO:0046872">
    <property type="term" value="F:metal ion binding"/>
    <property type="evidence" value="ECO:0007669"/>
    <property type="project" value="UniProtKB-UniRule"/>
</dbReference>
<dbReference type="GO" id="GO:0005737">
    <property type="term" value="C:cytoplasm"/>
    <property type="evidence" value="ECO:0007669"/>
    <property type="project" value="UniProtKB-SubCell"/>
</dbReference>
<name>D3DFE9_HYDTT</name>
<comment type="caution">
    <text evidence="8">Lacks conserved residue(s) required for the propagation of feature annotation.</text>
</comment>
<keyword evidence="2 8" id="KW-0547">Nucleotide-binding</keyword>